<gene>
    <name evidence="1" type="ORF">Vadar_027367</name>
</gene>
<dbReference type="EMBL" id="CM037154">
    <property type="protein sequence ID" value="KAH7861524.1"/>
    <property type="molecule type" value="Genomic_DNA"/>
</dbReference>
<evidence type="ECO:0000313" key="1">
    <source>
        <dbReference type="EMBL" id="KAH7861524.1"/>
    </source>
</evidence>
<sequence length="239" mass="26333">MSSTSRAWIVAASVGLVEALKDQGFCRWNYTIRSIHHHAKASLRSFPQANSKLSSPSSAAVSTSLREQKQAKQSEESLRKVLNKGIVGGDAIVNNDVMKSDLNVATILVNEVGNVEKDPGPQSNEVEIVEETLEIQRDEGNIDKELALQLVTFNDPLLTKPREQFNLALGSAKVAFNSLDAATSVAIPQLPNTNLEISSTHNYSSNDSISRGSTPSNQNPKFPFVHWHHQCEEWKMTRI</sequence>
<proteinExistence type="predicted"/>
<organism evidence="1 2">
    <name type="scientific">Vaccinium darrowii</name>
    <dbReference type="NCBI Taxonomy" id="229202"/>
    <lineage>
        <taxon>Eukaryota</taxon>
        <taxon>Viridiplantae</taxon>
        <taxon>Streptophyta</taxon>
        <taxon>Embryophyta</taxon>
        <taxon>Tracheophyta</taxon>
        <taxon>Spermatophyta</taxon>
        <taxon>Magnoliopsida</taxon>
        <taxon>eudicotyledons</taxon>
        <taxon>Gunneridae</taxon>
        <taxon>Pentapetalae</taxon>
        <taxon>asterids</taxon>
        <taxon>Ericales</taxon>
        <taxon>Ericaceae</taxon>
        <taxon>Vaccinioideae</taxon>
        <taxon>Vaccinieae</taxon>
        <taxon>Vaccinium</taxon>
    </lineage>
</organism>
<comment type="caution">
    <text evidence="1">The sequence shown here is derived from an EMBL/GenBank/DDBJ whole genome shotgun (WGS) entry which is preliminary data.</text>
</comment>
<name>A0ACB7Z6U2_9ERIC</name>
<evidence type="ECO:0000313" key="2">
    <source>
        <dbReference type="Proteomes" id="UP000828048"/>
    </source>
</evidence>
<keyword evidence="2" id="KW-1185">Reference proteome</keyword>
<accession>A0ACB7Z6U2</accession>
<protein>
    <submittedName>
        <fullName evidence="1">Uncharacterized protein</fullName>
    </submittedName>
</protein>
<reference evidence="1 2" key="1">
    <citation type="journal article" date="2021" name="Hortic Res">
        <title>High-quality reference genome and annotation aids understanding of berry development for evergreen blueberry (Vaccinium darrowii).</title>
        <authorList>
            <person name="Yu J."/>
            <person name="Hulse-Kemp A.M."/>
            <person name="Babiker E."/>
            <person name="Staton M."/>
        </authorList>
    </citation>
    <scope>NUCLEOTIDE SEQUENCE [LARGE SCALE GENOMIC DNA]</scope>
    <source>
        <strain evidence="2">cv. NJ 8807/NJ 8810</strain>
        <tissue evidence="1">Young leaf</tissue>
    </source>
</reference>
<dbReference type="Proteomes" id="UP000828048">
    <property type="component" value="Chromosome 4"/>
</dbReference>